<protein>
    <submittedName>
        <fullName evidence="1">Uncharacterized protein</fullName>
    </submittedName>
</protein>
<proteinExistence type="predicted"/>
<gene>
    <name evidence="1" type="ORF">NCTC12078_02184</name>
</gene>
<accession>A0A4U8WCR0</accession>
<organism evidence="1 2">
    <name type="scientific">Chryseobacterium taihuense</name>
    <dbReference type="NCBI Taxonomy" id="1141221"/>
    <lineage>
        <taxon>Bacteria</taxon>
        <taxon>Pseudomonadati</taxon>
        <taxon>Bacteroidota</taxon>
        <taxon>Flavobacteriia</taxon>
        <taxon>Flavobacteriales</taxon>
        <taxon>Weeksellaceae</taxon>
        <taxon>Chryseobacterium group</taxon>
        <taxon>Chryseobacterium</taxon>
    </lineage>
</organism>
<dbReference type="KEGG" id="ctai:NCTC12078_02184"/>
<dbReference type="AlphaFoldDB" id="A0A4U8WCR0"/>
<sequence>MPDFRLVSKSFIGLSELEEKILLVAQKRNNEIKKNVDEGGVEFEIVNSKTGFLISFSIYDKNEFLNTFKFNNNEYGCIIQINWSSKMSHEDIDNFMIPFIKEFGYYFPNIMVEHGEDNFITIEDYVNLNEE</sequence>
<dbReference type="Proteomes" id="UP000290013">
    <property type="component" value="Chromosome"/>
</dbReference>
<evidence type="ECO:0000313" key="1">
    <source>
        <dbReference type="EMBL" id="VFB04161.1"/>
    </source>
</evidence>
<reference evidence="1 2" key="1">
    <citation type="submission" date="2019-02" db="EMBL/GenBank/DDBJ databases">
        <authorList>
            <consortium name="Pathogen Informatics"/>
        </authorList>
    </citation>
    <scope>NUCLEOTIDE SEQUENCE [LARGE SCALE GENOMIC DNA]</scope>
    <source>
        <strain evidence="1 2">3012STDY6944375</strain>
    </source>
</reference>
<dbReference type="RefSeq" id="WP_130914521.1">
    <property type="nucleotide sequence ID" value="NZ_LR215974.1"/>
</dbReference>
<dbReference type="EMBL" id="LR215974">
    <property type="protein sequence ID" value="VFB04161.1"/>
    <property type="molecule type" value="Genomic_DNA"/>
</dbReference>
<evidence type="ECO:0000313" key="2">
    <source>
        <dbReference type="Proteomes" id="UP000290013"/>
    </source>
</evidence>
<name>A0A4U8WCR0_9FLAO</name>